<organism evidence="3">
    <name type="scientific">Capitella teleta</name>
    <name type="common">Polychaete worm</name>
    <dbReference type="NCBI Taxonomy" id="283909"/>
    <lineage>
        <taxon>Eukaryota</taxon>
        <taxon>Metazoa</taxon>
        <taxon>Spiralia</taxon>
        <taxon>Lophotrochozoa</taxon>
        <taxon>Annelida</taxon>
        <taxon>Polychaeta</taxon>
        <taxon>Sedentaria</taxon>
        <taxon>Scolecida</taxon>
        <taxon>Capitellidae</taxon>
        <taxon>Capitella</taxon>
    </lineage>
</organism>
<dbReference type="InterPro" id="IPR037939">
    <property type="entry name" value="CRADD"/>
</dbReference>
<dbReference type="Pfam" id="PF00619">
    <property type="entry name" value="CARD"/>
    <property type="match status" value="1"/>
</dbReference>
<evidence type="ECO:0000256" key="1">
    <source>
        <dbReference type="SAM" id="Coils"/>
    </source>
</evidence>
<evidence type="ECO:0000313" key="5">
    <source>
        <dbReference type="Proteomes" id="UP000014760"/>
    </source>
</evidence>
<dbReference type="EMBL" id="AMQN01014163">
    <property type="status" value="NOT_ANNOTATED_CDS"/>
    <property type="molecule type" value="Genomic_DNA"/>
</dbReference>
<dbReference type="PANTHER" id="PTHR15034">
    <property type="entry name" value="DEATH DOMAIN-CONTAINING PROTEIN CRADD"/>
    <property type="match status" value="1"/>
</dbReference>
<dbReference type="EMBL" id="AMQN01014162">
    <property type="status" value="NOT_ANNOTATED_CDS"/>
    <property type="molecule type" value="Genomic_DNA"/>
</dbReference>
<protein>
    <recommendedName>
        <fullName evidence="2">CARD domain-containing protein</fullName>
    </recommendedName>
</protein>
<dbReference type="Gene3D" id="2.120.10.80">
    <property type="entry name" value="Kelch-type beta propeller"/>
    <property type="match status" value="1"/>
</dbReference>
<gene>
    <name evidence="3" type="ORF">CAPTEDRAFT_201046</name>
</gene>
<dbReference type="InterPro" id="IPR001315">
    <property type="entry name" value="CARD"/>
</dbReference>
<dbReference type="EMBL" id="AMQN01014164">
    <property type="status" value="NOT_ANNOTATED_CDS"/>
    <property type="molecule type" value="Genomic_DNA"/>
</dbReference>
<evidence type="ECO:0000313" key="4">
    <source>
        <dbReference type="EnsemblMetazoa" id="CapteP201046"/>
    </source>
</evidence>
<feature type="coiled-coil region" evidence="1">
    <location>
        <begin position="186"/>
        <end position="216"/>
    </location>
</feature>
<dbReference type="PANTHER" id="PTHR15034:SF5">
    <property type="entry name" value="DEATH DOMAIN-CONTAINING PROTEIN CRADD"/>
    <property type="match status" value="1"/>
</dbReference>
<dbReference type="HOGENOM" id="CLU_025644_0_0_1"/>
<proteinExistence type="predicted"/>
<feature type="non-terminal residue" evidence="3">
    <location>
        <position position="444"/>
    </location>
</feature>
<dbReference type="EMBL" id="KB310769">
    <property type="protein sequence ID" value="ELT90782.1"/>
    <property type="molecule type" value="Genomic_DNA"/>
</dbReference>
<dbReference type="Gene3D" id="1.10.533.10">
    <property type="entry name" value="Death Domain, Fas"/>
    <property type="match status" value="1"/>
</dbReference>
<evidence type="ECO:0000313" key="3">
    <source>
        <dbReference type="EMBL" id="ELT90782.1"/>
    </source>
</evidence>
<dbReference type="CDD" id="cd01671">
    <property type="entry name" value="CARD"/>
    <property type="match status" value="1"/>
</dbReference>
<dbReference type="EnsemblMetazoa" id="CapteT201046">
    <property type="protein sequence ID" value="CapteP201046"/>
    <property type="gene ID" value="CapteG201046"/>
</dbReference>
<dbReference type="Proteomes" id="UP000014760">
    <property type="component" value="Unassembled WGS sequence"/>
</dbReference>
<reference evidence="5" key="1">
    <citation type="submission" date="2012-12" db="EMBL/GenBank/DDBJ databases">
        <authorList>
            <person name="Hellsten U."/>
            <person name="Grimwood J."/>
            <person name="Chapman J.A."/>
            <person name="Shapiro H."/>
            <person name="Aerts A."/>
            <person name="Otillar R.P."/>
            <person name="Terry A.Y."/>
            <person name="Boore J.L."/>
            <person name="Simakov O."/>
            <person name="Marletaz F."/>
            <person name="Cho S.-J."/>
            <person name="Edsinger-Gonzales E."/>
            <person name="Havlak P."/>
            <person name="Kuo D.-H."/>
            <person name="Larsson T."/>
            <person name="Lv J."/>
            <person name="Arendt D."/>
            <person name="Savage R."/>
            <person name="Osoegawa K."/>
            <person name="de Jong P."/>
            <person name="Lindberg D.R."/>
            <person name="Seaver E.C."/>
            <person name="Weisblat D.A."/>
            <person name="Putnam N.H."/>
            <person name="Grigoriev I.V."/>
            <person name="Rokhsar D.S."/>
        </authorList>
    </citation>
    <scope>NUCLEOTIDE SEQUENCE</scope>
    <source>
        <strain evidence="5">I ESC-2004</strain>
    </source>
</reference>
<name>R7TBB5_CAPTE</name>
<dbReference type="InterPro" id="IPR011029">
    <property type="entry name" value="DEATH-like_dom_sf"/>
</dbReference>
<dbReference type="PROSITE" id="PS50209">
    <property type="entry name" value="CARD"/>
    <property type="match status" value="1"/>
</dbReference>
<dbReference type="SMART" id="SM00114">
    <property type="entry name" value="CARD"/>
    <property type="match status" value="1"/>
</dbReference>
<evidence type="ECO:0000259" key="2">
    <source>
        <dbReference type="PROSITE" id="PS50209"/>
    </source>
</evidence>
<reference evidence="4" key="3">
    <citation type="submission" date="2015-06" db="UniProtKB">
        <authorList>
            <consortium name="EnsemblMetazoa"/>
        </authorList>
    </citation>
    <scope>IDENTIFICATION</scope>
</reference>
<dbReference type="GO" id="GO:0002020">
    <property type="term" value="F:protease binding"/>
    <property type="evidence" value="ECO:0007669"/>
    <property type="project" value="InterPro"/>
</dbReference>
<keyword evidence="1" id="KW-0175">Coiled coil</keyword>
<dbReference type="AlphaFoldDB" id="R7TBB5"/>
<sequence>MDPRDKDALLRNFVLLTDDLDTPPICDYLIQETIITSDDAEQLKDKCKKERNRDFINMLMQKGPLAFGKFMTTLKTTQPHLYDAILEVSPHLDLPNPNPIQPAPVLDADQLTVLRLDKLRDATRNMEKFLNKAKIKATIVRKISQDLKDKADDIREMGGAASVDREIENNKAVLQQSQRTLDESDLERQQRQLSQLRRLYNQWQDLQSERSKLEHELVESHTDGRNLHQVSSREFGKRVSQSTESQKRIITEMERVKQECKAVDTRDSNQLIESLSEDYLTFLQLKSRIAEKQKRFSKESQAISSFKDRLEGFCHCRKMERSVRLDDLRTPPQSIVVGDVSSNMWVLNEDFQWRPMSDIPFKRSNYSACASPNGIIVTGGYDQNKKNHADCHEYYGLNRQWQALAPMLEARYEHCSLFRQNALYIIGGKRDQKTYLSSFHCMQS</sequence>
<dbReference type="GO" id="GO:0042981">
    <property type="term" value="P:regulation of apoptotic process"/>
    <property type="evidence" value="ECO:0007669"/>
    <property type="project" value="InterPro"/>
</dbReference>
<dbReference type="SUPFAM" id="SSF47986">
    <property type="entry name" value="DEATH domain"/>
    <property type="match status" value="1"/>
</dbReference>
<dbReference type="OrthoDB" id="8185403at2759"/>
<feature type="domain" description="CARD" evidence="2">
    <location>
        <begin position="1"/>
        <end position="89"/>
    </location>
</feature>
<reference evidence="3 5" key="2">
    <citation type="journal article" date="2013" name="Nature">
        <title>Insights into bilaterian evolution from three spiralian genomes.</title>
        <authorList>
            <person name="Simakov O."/>
            <person name="Marletaz F."/>
            <person name="Cho S.J."/>
            <person name="Edsinger-Gonzales E."/>
            <person name="Havlak P."/>
            <person name="Hellsten U."/>
            <person name="Kuo D.H."/>
            <person name="Larsson T."/>
            <person name="Lv J."/>
            <person name="Arendt D."/>
            <person name="Savage R."/>
            <person name="Osoegawa K."/>
            <person name="de Jong P."/>
            <person name="Grimwood J."/>
            <person name="Chapman J.A."/>
            <person name="Shapiro H."/>
            <person name="Aerts A."/>
            <person name="Otillar R.P."/>
            <person name="Terry A.Y."/>
            <person name="Boore J.L."/>
            <person name="Grigoriev I.V."/>
            <person name="Lindberg D.R."/>
            <person name="Seaver E.C."/>
            <person name="Weisblat D.A."/>
            <person name="Putnam N.H."/>
            <person name="Rokhsar D.S."/>
        </authorList>
    </citation>
    <scope>NUCLEOTIDE SEQUENCE</scope>
    <source>
        <strain evidence="3 5">I ESC-2004</strain>
    </source>
</reference>
<dbReference type="STRING" id="283909.R7TBB5"/>
<dbReference type="InterPro" id="IPR015915">
    <property type="entry name" value="Kelch-typ_b-propeller"/>
</dbReference>
<accession>R7TBB5</accession>
<dbReference type="Gene3D" id="1.20.140.50">
    <property type="entry name" value="alix/aip1 like domains"/>
    <property type="match status" value="1"/>
</dbReference>
<keyword evidence="5" id="KW-1185">Reference proteome</keyword>
<dbReference type="GO" id="GO:0070513">
    <property type="term" value="F:death domain binding"/>
    <property type="evidence" value="ECO:0007669"/>
    <property type="project" value="InterPro"/>
</dbReference>
<dbReference type="SUPFAM" id="SSF117281">
    <property type="entry name" value="Kelch motif"/>
    <property type="match status" value="1"/>
</dbReference>